<protein>
    <submittedName>
        <fullName evidence="1">Uncharacterized protein</fullName>
    </submittedName>
</protein>
<reference evidence="1 2" key="1">
    <citation type="submission" date="2014-09" db="EMBL/GenBank/DDBJ databases">
        <title>Vibrio maritimus JCM 19235. (C45) whole genome shotgun sequence.</title>
        <authorList>
            <person name="Sawabe T."/>
            <person name="Meirelles P."/>
            <person name="Nakanishi M."/>
            <person name="Sayaka M."/>
            <person name="Hattori M."/>
            <person name="Ohkuma M."/>
        </authorList>
    </citation>
    <scope>NUCLEOTIDE SEQUENCE [LARGE SCALE GENOMIC DNA]</scope>
    <source>
        <strain evidence="2">JCM19235</strain>
    </source>
</reference>
<name>A0A090SAS1_9VIBR</name>
<evidence type="ECO:0000313" key="1">
    <source>
        <dbReference type="EMBL" id="GAL16657.1"/>
    </source>
</evidence>
<sequence>MASFSQWADAPLRGYLKMSALETTNITKLLINSELKVDNYREF</sequence>
<evidence type="ECO:0000313" key="2">
    <source>
        <dbReference type="Proteomes" id="UP000029228"/>
    </source>
</evidence>
<proteinExistence type="predicted"/>
<dbReference type="AlphaFoldDB" id="A0A090SAS1"/>
<keyword evidence="2" id="KW-1185">Reference proteome</keyword>
<dbReference type="Proteomes" id="UP000029228">
    <property type="component" value="Unassembled WGS sequence"/>
</dbReference>
<organism evidence="1 2">
    <name type="scientific">Vibrio maritimus</name>
    <dbReference type="NCBI Taxonomy" id="990268"/>
    <lineage>
        <taxon>Bacteria</taxon>
        <taxon>Pseudomonadati</taxon>
        <taxon>Pseudomonadota</taxon>
        <taxon>Gammaproteobacteria</taxon>
        <taxon>Vibrionales</taxon>
        <taxon>Vibrionaceae</taxon>
        <taxon>Vibrio</taxon>
    </lineage>
</organism>
<dbReference type="EMBL" id="BBMR01000001">
    <property type="protein sequence ID" value="GAL16657.1"/>
    <property type="molecule type" value="Genomic_DNA"/>
</dbReference>
<comment type="caution">
    <text evidence="1">The sequence shown here is derived from an EMBL/GenBank/DDBJ whole genome shotgun (WGS) entry which is preliminary data.</text>
</comment>
<accession>A0A090SAS1</accession>
<gene>
    <name evidence="1" type="ORF">JCM19235_5206</name>
</gene>